<dbReference type="Pfam" id="PF00580">
    <property type="entry name" value="UvrD-helicase"/>
    <property type="match status" value="1"/>
</dbReference>
<dbReference type="SUPFAM" id="SSF52540">
    <property type="entry name" value="P-loop containing nucleoside triphosphate hydrolases"/>
    <property type="match status" value="1"/>
</dbReference>
<keyword evidence="3 6" id="KW-0347">Helicase</keyword>
<proteinExistence type="predicted"/>
<organism evidence="6 7">
    <name type="scientific">Desulfobulbus oligotrophicus</name>
    <dbReference type="NCBI Taxonomy" id="1909699"/>
    <lineage>
        <taxon>Bacteria</taxon>
        <taxon>Pseudomonadati</taxon>
        <taxon>Thermodesulfobacteriota</taxon>
        <taxon>Desulfobulbia</taxon>
        <taxon>Desulfobulbales</taxon>
        <taxon>Desulfobulbaceae</taxon>
        <taxon>Desulfobulbus</taxon>
    </lineage>
</organism>
<evidence type="ECO:0000256" key="1">
    <source>
        <dbReference type="ARBA" id="ARBA00022741"/>
    </source>
</evidence>
<reference evidence="6 7" key="1">
    <citation type="submission" date="2020-05" db="EMBL/GenBank/DDBJ databases">
        <title>Complete genome of Desulfobulbus oligotrophicus.</title>
        <authorList>
            <person name="Podar M."/>
        </authorList>
    </citation>
    <scope>NUCLEOTIDE SEQUENCE [LARGE SCALE GENOMIC DNA]</scope>
    <source>
        <strain evidence="6 7">Prop6</strain>
    </source>
</reference>
<dbReference type="Proteomes" id="UP000596092">
    <property type="component" value="Chromosome"/>
</dbReference>
<evidence type="ECO:0000313" key="7">
    <source>
        <dbReference type="Proteomes" id="UP000596092"/>
    </source>
</evidence>
<name>A0A7T5VB62_9BACT</name>
<accession>A0A7T5VB62</accession>
<keyword evidence="1" id="KW-0547">Nucleotide-binding</keyword>
<dbReference type="InterPro" id="IPR014016">
    <property type="entry name" value="UvrD-like_ATP-bd"/>
</dbReference>
<sequence>MANFIMLAVAGSRKTQGIVEHCASLPHDRRALVLTYTQANQSELRSRLAKYAGDRPNIVVMGWFTFLLREFARPFLPFMFAGERVCGFNFEGEPHRMAKGRNRFLDAHGCVYRSELGRLAHELVGASKGALLRRIECIYDEILIDEVQDLSGHDWEIVDVLLSSAAEVRMVGDIRQAVLSTNPRSGKNKKYAYAEAVNWFREREALGVLSITENTTTWRCHPKIAEFSDTIFDASWSFPCTKSVNEKVTGHDGVFLLRHAHVGEYLRRFRPQCLRDSANSGKAFDLEYINFRLAKGMTFNRVLIAPTSGITYFVQTGTYLDPIPAAKLYVAVTRAAQSVAFIIDKPGKSTLPYWEPESGDQP</sequence>
<dbReference type="RefSeq" id="WP_199263467.1">
    <property type="nucleotide sequence ID" value="NZ_CP054140.1"/>
</dbReference>
<dbReference type="KEGG" id="dog:HP555_01545"/>
<evidence type="ECO:0000259" key="5">
    <source>
        <dbReference type="Pfam" id="PF00580"/>
    </source>
</evidence>
<evidence type="ECO:0000256" key="2">
    <source>
        <dbReference type="ARBA" id="ARBA00022801"/>
    </source>
</evidence>
<keyword evidence="4" id="KW-0067">ATP-binding</keyword>
<dbReference type="GO" id="GO:0005524">
    <property type="term" value="F:ATP binding"/>
    <property type="evidence" value="ECO:0007669"/>
    <property type="project" value="UniProtKB-KW"/>
</dbReference>
<dbReference type="EMBL" id="CP054140">
    <property type="protein sequence ID" value="QQG64636.1"/>
    <property type="molecule type" value="Genomic_DNA"/>
</dbReference>
<dbReference type="InterPro" id="IPR027417">
    <property type="entry name" value="P-loop_NTPase"/>
</dbReference>
<keyword evidence="2" id="KW-0378">Hydrolase</keyword>
<evidence type="ECO:0000256" key="3">
    <source>
        <dbReference type="ARBA" id="ARBA00022806"/>
    </source>
</evidence>
<dbReference type="GO" id="GO:0004386">
    <property type="term" value="F:helicase activity"/>
    <property type="evidence" value="ECO:0007669"/>
    <property type="project" value="UniProtKB-KW"/>
</dbReference>
<evidence type="ECO:0000313" key="6">
    <source>
        <dbReference type="EMBL" id="QQG64636.1"/>
    </source>
</evidence>
<keyword evidence="7" id="KW-1185">Reference proteome</keyword>
<dbReference type="AlphaFoldDB" id="A0A7T5VB62"/>
<dbReference type="Gene3D" id="3.40.50.300">
    <property type="entry name" value="P-loop containing nucleotide triphosphate hydrolases"/>
    <property type="match status" value="1"/>
</dbReference>
<evidence type="ECO:0000256" key="4">
    <source>
        <dbReference type="ARBA" id="ARBA00022840"/>
    </source>
</evidence>
<gene>
    <name evidence="6" type="ORF">HP555_01545</name>
</gene>
<feature type="domain" description="UvrD-like helicase ATP-binding" evidence="5">
    <location>
        <begin position="128"/>
        <end position="178"/>
    </location>
</feature>
<protein>
    <submittedName>
        <fullName evidence="6">UvrD-helicase domain-containing protein</fullName>
    </submittedName>
</protein>
<dbReference type="GO" id="GO:0016787">
    <property type="term" value="F:hydrolase activity"/>
    <property type="evidence" value="ECO:0007669"/>
    <property type="project" value="UniProtKB-KW"/>
</dbReference>